<accession>A0A9Q0YP70</accession>
<protein>
    <recommendedName>
        <fullName evidence="4">Transmembrane protein 246-like</fullName>
    </recommendedName>
</protein>
<dbReference type="EMBL" id="JAIZAY010000019">
    <property type="protein sequence ID" value="KAJ8024164.1"/>
    <property type="molecule type" value="Genomic_DNA"/>
</dbReference>
<evidence type="ECO:0000313" key="3">
    <source>
        <dbReference type="Proteomes" id="UP001152320"/>
    </source>
</evidence>
<comment type="caution">
    <text evidence="2">The sequence shown here is derived from an EMBL/GenBank/DDBJ whole genome shotgun (WGS) entry which is preliminary data.</text>
</comment>
<dbReference type="OrthoDB" id="2016523at2759"/>
<keyword evidence="1" id="KW-0812">Transmembrane</keyword>
<dbReference type="PANTHER" id="PTHR31410">
    <property type="entry name" value="TRANSMEMBRANE PROTEIN 246"/>
    <property type="match status" value="1"/>
</dbReference>
<keyword evidence="1" id="KW-1133">Transmembrane helix</keyword>
<dbReference type="InterPro" id="IPR029675">
    <property type="entry name" value="PGAP4"/>
</dbReference>
<name>A0A9Q0YP70_HOLLE</name>
<dbReference type="CDD" id="cd22190">
    <property type="entry name" value="PGAP4"/>
    <property type="match status" value="1"/>
</dbReference>
<dbReference type="GO" id="GO:0006506">
    <property type="term" value="P:GPI anchor biosynthetic process"/>
    <property type="evidence" value="ECO:0007669"/>
    <property type="project" value="InterPro"/>
</dbReference>
<keyword evidence="3" id="KW-1185">Reference proteome</keyword>
<proteinExistence type="predicted"/>
<evidence type="ECO:0000256" key="1">
    <source>
        <dbReference type="SAM" id="Phobius"/>
    </source>
</evidence>
<dbReference type="Proteomes" id="UP001152320">
    <property type="component" value="Chromosome 19"/>
</dbReference>
<keyword evidence="1" id="KW-0472">Membrane</keyword>
<evidence type="ECO:0000313" key="2">
    <source>
        <dbReference type="EMBL" id="KAJ8024164.1"/>
    </source>
</evidence>
<dbReference type="GO" id="GO:0000139">
    <property type="term" value="C:Golgi membrane"/>
    <property type="evidence" value="ECO:0007669"/>
    <property type="project" value="InterPro"/>
</dbReference>
<feature type="transmembrane region" description="Helical" evidence="1">
    <location>
        <begin position="38"/>
        <end position="55"/>
    </location>
</feature>
<feature type="transmembrane region" description="Helical" evidence="1">
    <location>
        <begin position="322"/>
        <end position="341"/>
    </location>
</feature>
<dbReference type="AlphaFoldDB" id="A0A9Q0YP70"/>
<evidence type="ECO:0008006" key="4">
    <source>
        <dbReference type="Google" id="ProtNLM"/>
    </source>
</evidence>
<dbReference type="GO" id="GO:0016757">
    <property type="term" value="F:glycosyltransferase activity"/>
    <property type="evidence" value="ECO:0007669"/>
    <property type="project" value="InterPro"/>
</dbReference>
<organism evidence="2 3">
    <name type="scientific">Holothuria leucospilota</name>
    <name type="common">Black long sea cucumber</name>
    <name type="synonym">Mertensiothuria leucospilota</name>
    <dbReference type="NCBI Taxonomy" id="206669"/>
    <lineage>
        <taxon>Eukaryota</taxon>
        <taxon>Metazoa</taxon>
        <taxon>Echinodermata</taxon>
        <taxon>Eleutherozoa</taxon>
        <taxon>Echinozoa</taxon>
        <taxon>Holothuroidea</taxon>
        <taxon>Aspidochirotacea</taxon>
        <taxon>Aspidochirotida</taxon>
        <taxon>Holothuriidae</taxon>
        <taxon>Holothuria</taxon>
    </lineage>
</organism>
<gene>
    <name evidence="2" type="ORF">HOLleu_36816</name>
</gene>
<dbReference type="PANTHER" id="PTHR31410:SF1">
    <property type="entry name" value="POST-GPI ATTACHMENT TO PROTEINS FACTOR 4"/>
    <property type="match status" value="1"/>
</dbReference>
<sequence length="443" mass="51489">MGKVGCSKASSSRMFLWSWITPPVTCCLRGLWQVRRTLVAATAVYALVLLIVLPFKCTNLPHCKLYRNRLHDFDTAIYYNSLRVKRAKEFLSKLDKGKTKQLYLQHKTKCCPRFAIGVITTRRETSRAKSPQPQYLTQVMAQLHKALVFGNATSSATVFMCNVDQYPKGHTEFQNLTAYFPYRIKHDRRSHLQFLDQYEKEKLDYKFCLREALNFLPEYVVLIEDDAYPHTEFYSVMDHVVRTKLETKIRAGELVRNDEEWMLLKLNFPDSLSFFERNWYFALEWVALSLTVSGTFTLGCHLAHLWGGSVPSERDATQHQSWLYLIFILCFGLVFICLVTLERPHFTALRGYSKHLYTLGPGTSCCTPAVLYPAGQVPFIIGYLQQIHCSSRLPLDFALEDYRLRRGFRQYLISPNLFRHIGMFSSLRNSYNKKGASKYLFEE</sequence>
<reference evidence="2" key="1">
    <citation type="submission" date="2021-10" db="EMBL/GenBank/DDBJ databases">
        <title>Tropical sea cucumber genome reveals ecological adaptation and Cuvierian tubules defense mechanism.</title>
        <authorList>
            <person name="Chen T."/>
        </authorList>
    </citation>
    <scope>NUCLEOTIDE SEQUENCE</scope>
    <source>
        <strain evidence="2">Nanhai2018</strain>
        <tissue evidence="2">Muscle</tissue>
    </source>
</reference>